<evidence type="ECO:0000256" key="1">
    <source>
        <dbReference type="ARBA" id="ARBA00022603"/>
    </source>
</evidence>
<dbReference type="InterPro" id="IPR029063">
    <property type="entry name" value="SAM-dependent_MTases_sf"/>
</dbReference>
<keyword evidence="7" id="KW-1185">Reference proteome</keyword>
<dbReference type="InterPro" id="IPR016461">
    <property type="entry name" value="COMT-like"/>
</dbReference>
<keyword evidence="2" id="KW-0808">Transferase</keyword>
<dbReference type="STRING" id="3068.D8U397"/>
<dbReference type="GeneID" id="9622122"/>
<evidence type="ECO:0000256" key="4">
    <source>
        <dbReference type="SAM" id="MobiDB-lite"/>
    </source>
</evidence>
<accession>D8U397</accession>
<dbReference type="PANTHER" id="PTHR11746">
    <property type="entry name" value="O-METHYLTRANSFERASE"/>
    <property type="match status" value="1"/>
</dbReference>
<evidence type="ECO:0000256" key="2">
    <source>
        <dbReference type="ARBA" id="ARBA00022679"/>
    </source>
</evidence>
<feature type="domain" description="O-methyltransferase C-terminal" evidence="5">
    <location>
        <begin position="308"/>
        <end position="417"/>
    </location>
</feature>
<organism evidence="7">
    <name type="scientific">Volvox carteri f. nagariensis</name>
    <dbReference type="NCBI Taxonomy" id="3068"/>
    <lineage>
        <taxon>Eukaryota</taxon>
        <taxon>Viridiplantae</taxon>
        <taxon>Chlorophyta</taxon>
        <taxon>core chlorophytes</taxon>
        <taxon>Chlorophyceae</taxon>
        <taxon>CS clade</taxon>
        <taxon>Chlamydomonadales</taxon>
        <taxon>Volvocaceae</taxon>
        <taxon>Volvox</taxon>
    </lineage>
</organism>
<feature type="region of interest" description="Disordered" evidence="4">
    <location>
        <begin position="1"/>
        <end position="20"/>
    </location>
</feature>
<evidence type="ECO:0000313" key="7">
    <source>
        <dbReference type="Proteomes" id="UP000001058"/>
    </source>
</evidence>
<dbReference type="eggNOG" id="KOG3178">
    <property type="taxonomic scope" value="Eukaryota"/>
</dbReference>
<dbReference type="Gene3D" id="3.40.50.150">
    <property type="entry name" value="Vaccinia Virus protein VP39"/>
    <property type="match status" value="1"/>
</dbReference>
<dbReference type="OrthoDB" id="1606438at2759"/>
<evidence type="ECO:0000259" key="5">
    <source>
        <dbReference type="Pfam" id="PF00891"/>
    </source>
</evidence>
<dbReference type="GO" id="GO:0032259">
    <property type="term" value="P:methylation"/>
    <property type="evidence" value="ECO:0007669"/>
    <property type="project" value="UniProtKB-KW"/>
</dbReference>
<dbReference type="InterPro" id="IPR001077">
    <property type="entry name" value="COMT_C"/>
</dbReference>
<proteinExistence type="predicted"/>
<dbReference type="Pfam" id="PF00891">
    <property type="entry name" value="Methyltransf_2"/>
    <property type="match status" value="2"/>
</dbReference>
<evidence type="ECO:0000256" key="3">
    <source>
        <dbReference type="ARBA" id="ARBA00022691"/>
    </source>
</evidence>
<dbReference type="SUPFAM" id="SSF53335">
    <property type="entry name" value="S-adenosyl-L-methionine-dependent methyltransferases"/>
    <property type="match status" value="1"/>
</dbReference>
<sequence length="435" mass="46988">MDQQGLSKKQESRLPITDSVFGRGYPAQAASIEYAPPPPLYHARRAPLTLAHRRFLTSHSPPRCVSYVTMSSPGVYTPPVVPHRPGSWPLSCGQTEHSSNCHCSANARLYRQPSHLPVFAVGASLQQLSEMLGLCREPHFRGGADFLDLLVSVACLERSGGILRLNSERSFPMFSHLVHALQHGEMPPDAFQRITDIHTTFNSDVAAAEFFAEGMTGASLGNFQLLAERFPFSRFTSVGDLGGSAGCLACCVASRHAHLTATTYDLPPVHAAAERYVRGFTLRGQAAAGGGGGGDGGAGAGDGDGLDLQRRVQVRDYDFFSPDPIPAGHDVLTYGMVLHDWGIDKKLLLMRKASRAFESLPPGGALIAIDHLIDDNRTNSAVQLGMSLTMLLEFGRENAFDYSFKEFSEWATQVGFSSLELIPLLGTAKAAVAYK</sequence>
<protein>
    <recommendedName>
        <fullName evidence="5">O-methyltransferase C-terminal domain-containing protein</fullName>
    </recommendedName>
</protein>
<gene>
    <name evidence="6" type="ORF">VOLCADRAFT_121144</name>
</gene>
<dbReference type="RefSeq" id="XP_002953190.1">
    <property type="nucleotide sequence ID" value="XM_002953144.1"/>
</dbReference>
<evidence type="ECO:0000313" key="6">
    <source>
        <dbReference type="EMBL" id="EFJ45789.1"/>
    </source>
</evidence>
<dbReference type="KEGG" id="vcn:VOLCADRAFT_121144"/>
<keyword evidence="3" id="KW-0949">S-adenosyl-L-methionine</keyword>
<reference evidence="6 7" key="1">
    <citation type="journal article" date="2010" name="Science">
        <title>Genomic analysis of organismal complexity in the multicellular green alga Volvox carteri.</title>
        <authorList>
            <person name="Prochnik S.E."/>
            <person name="Umen J."/>
            <person name="Nedelcu A.M."/>
            <person name="Hallmann A."/>
            <person name="Miller S.M."/>
            <person name="Nishii I."/>
            <person name="Ferris P."/>
            <person name="Kuo A."/>
            <person name="Mitros T."/>
            <person name="Fritz-Laylin L.K."/>
            <person name="Hellsten U."/>
            <person name="Chapman J."/>
            <person name="Simakov O."/>
            <person name="Rensing S.A."/>
            <person name="Terry A."/>
            <person name="Pangilinan J."/>
            <person name="Kapitonov V."/>
            <person name="Jurka J."/>
            <person name="Salamov A."/>
            <person name="Shapiro H."/>
            <person name="Schmutz J."/>
            <person name="Grimwood J."/>
            <person name="Lindquist E."/>
            <person name="Lucas S."/>
            <person name="Grigoriev I.V."/>
            <person name="Schmitt R."/>
            <person name="Kirk D."/>
            <person name="Rokhsar D.S."/>
        </authorList>
    </citation>
    <scope>NUCLEOTIDE SEQUENCE [LARGE SCALE GENOMIC DNA]</scope>
    <source>
        <strain evidence="7">f. Nagariensis / Eve</strain>
    </source>
</reference>
<dbReference type="AlphaFoldDB" id="D8U397"/>
<dbReference type="InParanoid" id="D8U397"/>
<feature type="domain" description="O-methyltransferase C-terminal" evidence="5">
    <location>
        <begin position="175"/>
        <end position="277"/>
    </location>
</feature>
<keyword evidence="1" id="KW-0489">Methyltransferase</keyword>
<dbReference type="Proteomes" id="UP000001058">
    <property type="component" value="Unassembled WGS sequence"/>
</dbReference>
<dbReference type="EMBL" id="GL378355">
    <property type="protein sequence ID" value="EFJ45789.1"/>
    <property type="molecule type" value="Genomic_DNA"/>
</dbReference>
<dbReference type="GO" id="GO:0008171">
    <property type="term" value="F:O-methyltransferase activity"/>
    <property type="evidence" value="ECO:0007669"/>
    <property type="project" value="InterPro"/>
</dbReference>
<dbReference type="PROSITE" id="PS51683">
    <property type="entry name" value="SAM_OMT_II"/>
    <property type="match status" value="1"/>
</dbReference>
<name>D8U397_VOLCA</name>